<protein>
    <submittedName>
        <fullName evidence="1">Uncharacterized protein</fullName>
    </submittedName>
</protein>
<comment type="caution">
    <text evidence="1">The sequence shown here is derived from an EMBL/GenBank/DDBJ whole genome shotgun (WGS) entry which is preliminary data.</text>
</comment>
<dbReference type="EMBL" id="LSYS01002834">
    <property type="protein sequence ID" value="OPJ85482.1"/>
    <property type="molecule type" value="Genomic_DNA"/>
</dbReference>
<organism evidence="1 2">
    <name type="scientific">Patagioenas fasciata monilis</name>
    <dbReference type="NCBI Taxonomy" id="372326"/>
    <lineage>
        <taxon>Eukaryota</taxon>
        <taxon>Metazoa</taxon>
        <taxon>Chordata</taxon>
        <taxon>Craniata</taxon>
        <taxon>Vertebrata</taxon>
        <taxon>Euteleostomi</taxon>
        <taxon>Archelosauria</taxon>
        <taxon>Archosauria</taxon>
        <taxon>Dinosauria</taxon>
        <taxon>Saurischia</taxon>
        <taxon>Theropoda</taxon>
        <taxon>Coelurosauria</taxon>
        <taxon>Aves</taxon>
        <taxon>Neognathae</taxon>
        <taxon>Neoaves</taxon>
        <taxon>Columbimorphae</taxon>
        <taxon>Columbiformes</taxon>
        <taxon>Columbidae</taxon>
        <taxon>Patagioenas</taxon>
    </lineage>
</organism>
<evidence type="ECO:0000313" key="2">
    <source>
        <dbReference type="Proteomes" id="UP000190648"/>
    </source>
</evidence>
<evidence type="ECO:0000313" key="1">
    <source>
        <dbReference type="EMBL" id="OPJ85482.1"/>
    </source>
</evidence>
<dbReference type="AlphaFoldDB" id="A0A1V4KLY7"/>
<keyword evidence="2" id="KW-1185">Reference proteome</keyword>
<sequence>MGSRGWCRREEQAGRSCLCCGKRCTGSRNEENSSTPPRCMKKTPLVTLLRQPVGKSFFARMNENMELKVYLSIRKLPGPF</sequence>
<dbReference type="Proteomes" id="UP000190648">
    <property type="component" value="Unassembled WGS sequence"/>
</dbReference>
<accession>A0A1V4KLY7</accession>
<gene>
    <name evidence="1" type="ORF">AV530_001703</name>
</gene>
<reference evidence="1 2" key="1">
    <citation type="submission" date="2016-02" db="EMBL/GenBank/DDBJ databases">
        <title>Band-tailed pigeon sequencing and assembly.</title>
        <authorList>
            <person name="Soares A.E."/>
            <person name="Novak B.J."/>
            <person name="Rice E.S."/>
            <person name="O'Connell B."/>
            <person name="Chang D."/>
            <person name="Weber S."/>
            <person name="Shapiro B."/>
        </authorList>
    </citation>
    <scope>NUCLEOTIDE SEQUENCE [LARGE SCALE GENOMIC DNA]</scope>
    <source>
        <strain evidence="1">BTP2013</strain>
        <tissue evidence="1">Blood</tissue>
    </source>
</reference>
<name>A0A1V4KLY7_PATFA</name>
<proteinExistence type="predicted"/>